<evidence type="ECO:0000313" key="2">
    <source>
        <dbReference type="Proteomes" id="UP000289738"/>
    </source>
</evidence>
<dbReference type="Proteomes" id="UP000289738">
    <property type="component" value="Chromosome A03"/>
</dbReference>
<dbReference type="EMBL" id="SDMP01000003">
    <property type="protein sequence ID" value="RYR63973.1"/>
    <property type="molecule type" value="Genomic_DNA"/>
</dbReference>
<gene>
    <name evidence="1" type="ORF">Ahy_A03g010144</name>
</gene>
<proteinExistence type="predicted"/>
<sequence length="78" mass="9100">MMEQQREQYAQLQESINNMAQQDKILNEIYIVKRTMAKNSSKYGHESSSSDEDADIIKCTLDYIQNDFQVLLNCATEF</sequence>
<dbReference type="AlphaFoldDB" id="A0A445DLA6"/>
<accession>A0A445DLA6</accession>
<keyword evidence="2" id="KW-1185">Reference proteome</keyword>
<name>A0A445DLA6_ARAHY</name>
<organism evidence="1 2">
    <name type="scientific">Arachis hypogaea</name>
    <name type="common">Peanut</name>
    <dbReference type="NCBI Taxonomy" id="3818"/>
    <lineage>
        <taxon>Eukaryota</taxon>
        <taxon>Viridiplantae</taxon>
        <taxon>Streptophyta</taxon>
        <taxon>Embryophyta</taxon>
        <taxon>Tracheophyta</taxon>
        <taxon>Spermatophyta</taxon>
        <taxon>Magnoliopsida</taxon>
        <taxon>eudicotyledons</taxon>
        <taxon>Gunneridae</taxon>
        <taxon>Pentapetalae</taxon>
        <taxon>rosids</taxon>
        <taxon>fabids</taxon>
        <taxon>Fabales</taxon>
        <taxon>Fabaceae</taxon>
        <taxon>Papilionoideae</taxon>
        <taxon>50 kb inversion clade</taxon>
        <taxon>dalbergioids sensu lato</taxon>
        <taxon>Dalbergieae</taxon>
        <taxon>Pterocarpus clade</taxon>
        <taxon>Arachis</taxon>
    </lineage>
</organism>
<reference evidence="1 2" key="1">
    <citation type="submission" date="2019-01" db="EMBL/GenBank/DDBJ databases">
        <title>Sequencing of cultivated peanut Arachis hypogaea provides insights into genome evolution and oil improvement.</title>
        <authorList>
            <person name="Chen X."/>
        </authorList>
    </citation>
    <scope>NUCLEOTIDE SEQUENCE [LARGE SCALE GENOMIC DNA]</scope>
    <source>
        <strain evidence="2">cv. Fuhuasheng</strain>
        <tissue evidence="1">Leaves</tissue>
    </source>
</reference>
<protein>
    <submittedName>
        <fullName evidence="1">Uncharacterized protein</fullName>
    </submittedName>
</protein>
<evidence type="ECO:0000313" key="1">
    <source>
        <dbReference type="EMBL" id="RYR63973.1"/>
    </source>
</evidence>
<comment type="caution">
    <text evidence="1">The sequence shown here is derived from an EMBL/GenBank/DDBJ whole genome shotgun (WGS) entry which is preliminary data.</text>
</comment>